<keyword evidence="4 6" id="KW-1133">Transmembrane helix</keyword>
<feature type="transmembrane region" description="Helical" evidence="6">
    <location>
        <begin position="12"/>
        <end position="34"/>
    </location>
</feature>
<feature type="transmembrane region" description="Helical" evidence="6">
    <location>
        <begin position="396"/>
        <end position="417"/>
    </location>
</feature>
<name>A0A174KM06_9FIRM</name>
<evidence type="ECO:0000313" key="8">
    <source>
        <dbReference type="Proteomes" id="UP000095485"/>
    </source>
</evidence>
<dbReference type="Proteomes" id="UP000095485">
    <property type="component" value="Unassembled WGS sequence"/>
</dbReference>
<feature type="transmembrane region" description="Helical" evidence="6">
    <location>
        <begin position="209"/>
        <end position="231"/>
    </location>
</feature>
<feature type="transmembrane region" description="Helical" evidence="6">
    <location>
        <begin position="363"/>
        <end position="384"/>
    </location>
</feature>
<feature type="transmembrane region" description="Helical" evidence="6">
    <location>
        <begin position="336"/>
        <end position="356"/>
    </location>
</feature>
<dbReference type="RefSeq" id="WP_055281630.1">
    <property type="nucleotide sequence ID" value="NZ_CZAY01000003.1"/>
</dbReference>
<evidence type="ECO:0000256" key="1">
    <source>
        <dbReference type="ARBA" id="ARBA00004651"/>
    </source>
</evidence>
<dbReference type="OrthoDB" id="3246647at2"/>
<evidence type="ECO:0000256" key="5">
    <source>
        <dbReference type="ARBA" id="ARBA00023136"/>
    </source>
</evidence>
<feature type="transmembrane region" description="Helical" evidence="6">
    <location>
        <begin position="168"/>
        <end position="188"/>
    </location>
</feature>
<keyword evidence="3 6" id="KW-0812">Transmembrane</keyword>
<dbReference type="PANTHER" id="PTHR30250">
    <property type="entry name" value="PST FAMILY PREDICTED COLANIC ACID TRANSPORTER"/>
    <property type="match status" value="1"/>
</dbReference>
<evidence type="ECO:0000256" key="4">
    <source>
        <dbReference type="ARBA" id="ARBA00022989"/>
    </source>
</evidence>
<dbReference type="PANTHER" id="PTHR30250:SF11">
    <property type="entry name" value="O-ANTIGEN TRANSPORTER-RELATED"/>
    <property type="match status" value="1"/>
</dbReference>
<evidence type="ECO:0000256" key="2">
    <source>
        <dbReference type="ARBA" id="ARBA00022475"/>
    </source>
</evidence>
<dbReference type="GeneID" id="96227769"/>
<gene>
    <name evidence="7" type="ORF">ERS852526_00463</name>
</gene>
<proteinExistence type="predicted"/>
<sequence>MQSIKNQPTEKEIYIWNITGSMANALLSVVALMLVTRMLNKEDTDIFSIAWSISQLMVTIGTFQIRVYQATDVKQTFQFKQYCVFRFLTVVAMLISSAVYIRMCGYVDYKAQIVMIVCAYRAVDSIADVYEGWFQQKERLDLAGKALTYRIVFSSIVFGVILANTHNLLYACWSLVIIYVICFFAFDVSYQKRVAALKSSGNLGKNVKWIVALFREGLPLFVNAFIIMSIMNTPKMVIDTAIQDGRIEQGAQTVFNILFMPASVLSLAYIVFRPLITQMAIVWGDKKYREFIKILGRILLCLFGMAIVLIIGSAILGIPVLSVIYGMNLDKYKSQLLLIIVGGCCYTFAAVLDNALVVIRKQYLLIVSYIVSWIYIKVVAEPFVNKWKMFGASMGYTTAMLIFLVVTAMIFVICFYMETHKERGKKSEKIQ</sequence>
<accession>A0A174KM06</accession>
<organism evidence="7 8">
    <name type="scientific">Dorea longicatena</name>
    <dbReference type="NCBI Taxonomy" id="88431"/>
    <lineage>
        <taxon>Bacteria</taxon>
        <taxon>Bacillati</taxon>
        <taxon>Bacillota</taxon>
        <taxon>Clostridia</taxon>
        <taxon>Lachnospirales</taxon>
        <taxon>Lachnospiraceae</taxon>
        <taxon>Dorea</taxon>
    </lineage>
</organism>
<evidence type="ECO:0000256" key="3">
    <source>
        <dbReference type="ARBA" id="ARBA00022692"/>
    </source>
</evidence>
<feature type="transmembrane region" description="Helical" evidence="6">
    <location>
        <begin position="142"/>
        <end position="162"/>
    </location>
</feature>
<keyword evidence="2" id="KW-1003">Cell membrane</keyword>
<evidence type="ECO:0000256" key="6">
    <source>
        <dbReference type="SAM" id="Phobius"/>
    </source>
</evidence>
<dbReference type="GO" id="GO:0005886">
    <property type="term" value="C:plasma membrane"/>
    <property type="evidence" value="ECO:0007669"/>
    <property type="project" value="UniProtKB-SubCell"/>
</dbReference>
<protein>
    <submittedName>
        <fullName evidence="7">Polysaccharide biosynthesis protein</fullName>
    </submittedName>
</protein>
<comment type="subcellular location">
    <subcellularLocation>
        <location evidence="1">Cell membrane</location>
        <topology evidence="1">Multi-pass membrane protein</topology>
    </subcellularLocation>
</comment>
<keyword evidence="5 6" id="KW-0472">Membrane</keyword>
<reference evidence="7 8" key="1">
    <citation type="submission" date="2015-09" db="EMBL/GenBank/DDBJ databases">
        <authorList>
            <consortium name="Pathogen Informatics"/>
        </authorList>
    </citation>
    <scope>NUCLEOTIDE SEQUENCE [LARGE SCALE GENOMIC DNA]</scope>
    <source>
        <strain evidence="7 8">2789STDY5834914</strain>
    </source>
</reference>
<dbReference type="InterPro" id="IPR050833">
    <property type="entry name" value="Poly_Biosynth_Transport"/>
</dbReference>
<feature type="transmembrane region" description="Helical" evidence="6">
    <location>
        <begin position="84"/>
        <end position="103"/>
    </location>
</feature>
<dbReference type="EMBL" id="CZAY01000003">
    <property type="protein sequence ID" value="CUP11861.1"/>
    <property type="molecule type" value="Genomic_DNA"/>
</dbReference>
<dbReference type="AlphaFoldDB" id="A0A174KM06"/>
<feature type="transmembrane region" description="Helical" evidence="6">
    <location>
        <begin position="251"/>
        <end position="276"/>
    </location>
</feature>
<feature type="transmembrane region" description="Helical" evidence="6">
    <location>
        <begin position="297"/>
        <end position="324"/>
    </location>
</feature>
<evidence type="ECO:0000313" key="7">
    <source>
        <dbReference type="EMBL" id="CUP11861.1"/>
    </source>
</evidence>